<dbReference type="PANTHER" id="PTHR34413:SF2">
    <property type="entry name" value="PROPHAGE TAIL FIBER ASSEMBLY PROTEIN HOMOLOG TFAE-RELATED"/>
    <property type="match status" value="1"/>
</dbReference>
<evidence type="ECO:0000313" key="4">
    <source>
        <dbReference type="Proteomes" id="UP000248975"/>
    </source>
</evidence>
<protein>
    <submittedName>
        <fullName evidence="3">Uncharacterized protein</fullName>
    </submittedName>
</protein>
<sequence length="714" mass="80809">MSIHPVHDLFDTLEDMIVQTAEGVRPPERLTVSEAAEKYRKLNNPGAYVGPWKNELAPYLKEVMDELASSTFTGLVFAGPAQCGKTDIFLNWQTYTVVCDPADMMLVQTSNTTARDFSIRRVDRLHRYTEEVRNRLIQRRDADNTFDKQYQSGMMVSLSWPAINELSGKPIPRLWLTDYDRMDQDIDGEGSPYDLAKKRATTFQSHGMCAAESSPGFVVENPKWMPKTKHEAPPTKGILSLYNRGDRRRWMWRCVSCKNPFEPNFNLLHWPDSEDFLEAAEMATMRCPHCELDYSHEPQDGLPGKYDLNLNGKWIKDGQFWMPDGSVSGRAPRSEIASFWLKGVAAAFAPWKTLVFNFLNAEHEYEQNGSEEALKTTVNTDQGDCYTPKSMASSRVPEDIKNRATDLGLKTIPPGVRYATASIDVQKNRFIVQVHGTGVGGDVTVIDRFEIKKSLRLDDDGERLWVSPGAYPEDWKLLVKEVLLKTYPLGDGSGRSMAIKFTVCDSGGREGVTANAYNFYRWLRRGDGDDVESKEEDIDYGWEPGLAGRFILSKGSSIKNAPRVAITYPDSQRKDRSAGARGEIPVLMFNPDTLKDTVDKMLDRTEPRGGRINFPNWLDDNFYTELTVEIKDPNKGWLNPKKFRNESWDLLVLYLAGSLTGVIALEHLNWENPPGWAEEWDHNDLVFDPVEVSKPFEAAAKPKIDLAALARDMA</sequence>
<dbReference type="Proteomes" id="UP000248975">
    <property type="component" value="Unassembled WGS sequence"/>
</dbReference>
<proteinExistence type="inferred from homology"/>
<dbReference type="GO" id="GO:0005524">
    <property type="term" value="F:ATP binding"/>
    <property type="evidence" value="ECO:0007669"/>
    <property type="project" value="InterPro"/>
</dbReference>
<name>A0A2W5RZB3_CERSP</name>
<dbReference type="GO" id="GO:0004519">
    <property type="term" value="F:endonuclease activity"/>
    <property type="evidence" value="ECO:0007669"/>
    <property type="project" value="InterPro"/>
</dbReference>
<feature type="domain" description="Terminase large subunit GpA endonuclease" evidence="2">
    <location>
        <begin position="336"/>
        <end position="657"/>
    </location>
</feature>
<evidence type="ECO:0000259" key="2">
    <source>
        <dbReference type="Pfam" id="PF20454"/>
    </source>
</evidence>
<comment type="caution">
    <text evidence="3">The sequence shown here is derived from an EMBL/GenBank/DDBJ whole genome shotgun (WGS) entry which is preliminary data.</text>
</comment>
<evidence type="ECO:0000259" key="1">
    <source>
        <dbReference type="Pfam" id="PF05876"/>
    </source>
</evidence>
<dbReference type="InterPro" id="IPR046454">
    <property type="entry name" value="GpA_endonuclease"/>
</dbReference>
<dbReference type="Pfam" id="PF05876">
    <property type="entry name" value="GpA_ATPase"/>
    <property type="match status" value="1"/>
</dbReference>
<accession>A0A2W5RZB3</accession>
<organism evidence="3 4">
    <name type="scientific">Cereibacter sphaeroides</name>
    <name type="common">Rhodobacter sphaeroides</name>
    <dbReference type="NCBI Taxonomy" id="1063"/>
    <lineage>
        <taxon>Bacteria</taxon>
        <taxon>Pseudomonadati</taxon>
        <taxon>Pseudomonadota</taxon>
        <taxon>Alphaproteobacteria</taxon>
        <taxon>Rhodobacterales</taxon>
        <taxon>Paracoccaceae</taxon>
        <taxon>Cereibacter</taxon>
    </lineage>
</organism>
<evidence type="ECO:0000313" key="3">
    <source>
        <dbReference type="EMBL" id="PZQ95206.1"/>
    </source>
</evidence>
<dbReference type="InterPro" id="IPR046453">
    <property type="entry name" value="GpA_ATPase"/>
</dbReference>
<dbReference type="InterPro" id="IPR051220">
    <property type="entry name" value="TFA_Chaperone"/>
</dbReference>
<dbReference type="GO" id="GO:0016887">
    <property type="term" value="F:ATP hydrolysis activity"/>
    <property type="evidence" value="ECO:0007669"/>
    <property type="project" value="InterPro"/>
</dbReference>
<gene>
    <name evidence="3" type="ORF">DI533_20355</name>
</gene>
<dbReference type="HAMAP" id="MF_04144">
    <property type="entry name" value="TERL_LAMBDA"/>
    <property type="match status" value="1"/>
</dbReference>
<dbReference type="Pfam" id="PF20454">
    <property type="entry name" value="GpA_nuclease"/>
    <property type="match status" value="1"/>
</dbReference>
<dbReference type="PANTHER" id="PTHR34413">
    <property type="entry name" value="PROPHAGE TAIL FIBER ASSEMBLY PROTEIN HOMOLOG TFAE-RELATED-RELATED"/>
    <property type="match status" value="1"/>
</dbReference>
<dbReference type="EMBL" id="QFQS01000009">
    <property type="protein sequence ID" value="PZQ95206.1"/>
    <property type="molecule type" value="Genomic_DNA"/>
</dbReference>
<reference evidence="3 4" key="1">
    <citation type="submission" date="2017-08" db="EMBL/GenBank/DDBJ databases">
        <title>Infants hospitalized years apart are colonized by the same room-sourced microbial strains.</title>
        <authorList>
            <person name="Brooks B."/>
            <person name="Olm M.R."/>
            <person name="Firek B.A."/>
            <person name="Baker R."/>
            <person name="Thomas B.C."/>
            <person name="Morowitz M.J."/>
            <person name="Banfield J.F."/>
        </authorList>
    </citation>
    <scope>NUCLEOTIDE SEQUENCE [LARGE SCALE GENOMIC DNA]</scope>
    <source>
        <strain evidence="3">S2_003_000_R2_11</strain>
    </source>
</reference>
<dbReference type="AlphaFoldDB" id="A0A2W5RZB3"/>
<feature type="domain" description="Phage terminase large subunit GpA ATPase" evidence="1">
    <location>
        <begin position="48"/>
        <end position="298"/>
    </location>
</feature>
<dbReference type="InterPro" id="IPR008866">
    <property type="entry name" value="Phage_lambda_GpA-like"/>
</dbReference>